<dbReference type="Gene3D" id="3.40.50.1010">
    <property type="entry name" value="5'-nuclease"/>
    <property type="match status" value="1"/>
</dbReference>
<dbReference type="PANTHER" id="PTHR33653">
    <property type="entry name" value="RIBONUCLEASE VAPC2"/>
    <property type="match status" value="1"/>
</dbReference>
<comment type="function">
    <text evidence="8">Toxic component of a toxin-antitoxin (TA) system. An RNase.</text>
</comment>
<reference evidence="10 11" key="1">
    <citation type="submission" date="2024-10" db="EMBL/GenBank/DDBJ databases">
        <authorList>
            <person name="Ratan Roy A."/>
            <person name="Morales Sandoval P.H."/>
            <person name="De Los Santos Villalobos S."/>
            <person name="Chakraborty S."/>
            <person name="Mukherjee J."/>
        </authorList>
    </citation>
    <scope>NUCLEOTIDE SEQUENCE [LARGE SCALE GENOMIC DNA]</scope>
    <source>
        <strain evidence="10 11">S1</strain>
    </source>
</reference>
<comment type="cofactor">
    <cofactor evidence="1 8">
        <name>Mg(2+)</name>
        <dbReference type="ChEBI" id="CHEBI:18420"/>
    </cofactor>
</comment>
<keyword evidence="11" id="KW-1185">Reference proteome</keyword>
<evidence type="ECO:0000256" key="5">
    <source>
        <dbReference type="ARBA" id="ARBA00022801"/>
    </source>
</evidence>
<evidence type="ECO:0000256" key="1">
    <source>
        <dbReference type="ARBA" id="ARBA00001946"/>
    </source>
</evidence>
<dbReference type="HAMAP" id="MF_00265">
    <property type="entry name" value="VapC_Nob1"/>
    <property type="match status" value="1"/>
</dbReference>
<dbReference type="EMBL" id="JBHZOL010000105">
    <property type="protein sequence ID" value="MFE4108359.1"/>
    <property type="molecule type" value="Genomic_DNA"/>
</dbReference>
<keyword evidence="4 8" id="KW-0479">Metal-binding</keyword>
<evidence type="ECO:0000256" key="4">
    <source>
        <dbReference type="ARBA" id="ARBA00022723"/>
    </source>
</evidence>
<evidence type="ECO:0000256" key="2">
    <source>
        <dbReference type="ARBA" id="ARBA00022649"/>
    </source>
</evidence>
<dbReference type="InterPro" id="IPR022907">
    <property type="entry name" value="VapC_family"/>
</dbReference>
<dbReference type="CDD" id="cd09881">
    <property type="entry name" value="PIN_VapC4-5_FitB-like"/>
    <property type="match status" value="1"/>
</dbReference>
<evidence type="ECO:0000313" key="10">
    <source>
        <dbReference type="EMBL" id="MFE4108359.1"/>
    </source>
</evidence>
<feature type="binding site" evidence="8">
    <location>
        <position position="6"/>
    </location>
    <ligand>
        <name>Mg(2+)</name>
        <dbReference type="ChEBI" id="CHEBI:18420"/>
    </ligand>
</feature>
<evidence type="ECO:0000256" key="6">
    <source>
        <dbReference type="ARBA" id="ARBA00022842"/>
    </source>
</evidence>
<dbReference type="InterPro" id="IPR029060">
    <property type="entry name" value="PIN-like_dom_sf"/>
</dbReference>
<evidence type="ECO:0000256" key="3">
    <source>
        <dbReference type="ARBA" id="ARBA00022722"/>
    </source>
</evidence>
<dbReference type="Pfam" id="PF01850">
    <property type="entry name" value="PIN"/>
    <property type="match status" value="1"/>
</dbReference>
<comment type="caution">
    <text evidence="10">The sequence shown here is derived from an EMBL/GenBank/DDBJ whole genome shotgun (WGS) entry which is preliminary data.</text>
</comment>
<evidence type="ECO:0000313" key="11">
    <source>
        <dbReference type="Proteomes" id="UP001600165"/>
    </source>
</evidence>
<name>A0ABW6IK70_9CYAN</name>
<dbReference type="Proteomes" id="UP001600165">
    <property type="component" value="Unassembled WGS sequence"/>
</dbReference>
<keyword evidence="3 8" id="KW-0540">Nuclease</keyword>
<dbReference type="InterPro" id="IPR050556">
    <property type="entry name" value="Type_II_TA_system_RNase"/>
</dbReference>
<evidence type="ECO:0000259" key="9">
    <source>
        <dbReference type="Pfam" id="PF01850"/>
    </source>
</evidence>
<feature type="binding site" evidence="8">
    <location>
        <position position="98"/>
    </location>
    <ligand>
        <name>Mg(2+)</name>
        <dbReference type="ChEBI" id="CHEBI:18420"/>
    </ligand>
</feature>
<protein>
    <recommendedName>
        <fullName evidence="8">Ribonuclease VapC</fullName>
        <shortName evidence="8">RNase VapC</shortName>
        <ecNumber evidence="8">3.1.-.-</ecNumber>
    </recommendedName>
    <alternativeName>
        <fullName evidence="8">Toxin VapC</fullName>
    </alternativeName>
</protein>
<comment type="similarity">
    <text evidence="7 8">Belongs to the PINc/VapC protein family.</text>
</comment>
<dbReference type="RefSeq" id="WP_377967989.1">
    <property type="nucleotide sequence ID" value="NZ_JBHZOL010000105.1"/>
</dbReference>
<dbReference type="PANTHER" id="PTHR33653:SF1">
    <property type="entry name" value="RIBONUCLEASE VAPC2"/>
    <property type="match status" value="1"/>
</dbReference>
<sequence>MQYLLDTNICIYLIKQKPPKVLARFNTLALSDIGISSITVAELEYGVCKSQQHEKNRSALMQFLIPLEIVEFDQAAATLYGSIRSDLESRGLVIGAMDMLIAAHALSLGVTLVSNNVREFSRIDNLSLENWAE</sequence>
<evidence type="ECO:0000256" key="7">
    <source>
        <dbReference type="ARBA" id="ARBA00038093"/>
    </source>
</evidence>
<keyword evidence="2 8" id="KW-1277">Toxin-antitoxin system</keyword>
<keyword evidence="5 8" id="KW-0378">Hydrolase</keyword>
<keyword evidence="6 8" id="KW-0460">Magnesium</keyword>
<dbReference type="SUPFAM" id="SSF88723">
    <property type="entry name" value="PIN domain-like"/>
    <property type="match status" value="1"/>
</dbReference>
<organism evidence="10 11">
    <name type="scientific">Almyronema epifaneia S1</name>
    <dbReference type="NCBI Taxonomy" id="2991925"/>
    <lineage>
        <taxon>Bacteria</taxon>
        <taxon>Bacillati</taxon>
        <taxon>Cyanobacteriota</taxon>
        <taxon>Cyanophyceae</taxon>
        <taxon>Nodosilineales</taxon>
        <taxon>Nodosilineaceae</taxon>
        <taxon>Almyronema</taxon>
        <taxon>Almyronema epifaneia</taxon>
    </lineage>
</organism>
<feature type="domain" description="PIN" evidence="9">
    <location>
        <begin position="3"/>
        <end position="125"/>
    </location>
</feature>
<gene>
    <name evidence="8" type="primary">vapC</name>
    <name evidence="10" type="ORF">ACFVKH_18915</name>
</gene>
<evidence type="ECO:0000256" key="8">
    <source>
        <dbReference type="HAMAP-Rule" id="MF_00265"/>
    </source>
</evidence>
<dbReference type="InterPro" id="IPR002716">
    <property type="entry name" value="PIN_dom"/>
</dbReference>
<proteinExistence type="inferred from homology"/>
<dbReference type="EC" id="3.1.-.-" evidence="8"/>
<keyword evidence="8" id="KW-0800">Toxin</keyword>
<accession>A0ABW6IK70</accession>